<organism evidence="7 8">
    <name type="scientific">Termitidicoccus mucosus</name>
    <dbReference type="NCBI Taxonomy" id="1184151"/>
    <lineage>
        <taxon>Bacteria</taxon>
        <taxon>Pseudomonadati</taxon>
        <taxon>Verrucomicrobiota</taxon>
        <taxon>Opitutia</taxon>
        <taxon>Opitutales</taxon>
        <taxon>Opitutaceae</taxon>
        <taxon>Termitidicoccus</taxon>
    </lineage>
</organism>
<accession>A0A178IP76</accession>
<evidence type="ECO:0000313" key="8">
    <source>
        <dbReference type="Proteomes" id="UP000078486"/>
    </source>
</evidence>
<evidence type="ECO:0000313" key="7">
    <source>
        <dbReference type="EMBL" id="OAM91700.1"/>
    </source>
</evidence>
<dbReference type="PANTHER" id="PTHR37422">
    <property type="entry name" value="TEICHURONIC ACID BIOSYNTHESIS PROTEIN TUAE"/>
    <property type="match status" value="1"/>
</dbReference>
<feature type="transmembrane region" description="Helical" evidence="5">
    <location>
        <begin position="53"/>
        <end position="69"/>
    </location>
</feature>
<dbReference type="Proteomes" id="UP000078486">
    <property type="component" value="Unassembled WGS sequence"/>
</dbReference>
<dbReference type="PANTHER" id="PTHR37422:SF13">
    <property type="entry name" value="LIPOPOLYSACCHARIDE BIOSYNTHESIS PROTEIN PA4999-RELATED"/>
    <property type="match status" value="1"/>
</dbReference>
<reference evidence="7 8" key="1">
    <citation type="submission" date="2016-01" db="EMBL/GenBank/DDBJ databases">
        <title>High potential of lignocellulose degradation of a new Verrucomicrobia species.</title>
        <authorList>
            <person name="Wang Y."/>
            <person name="Shi Y."/>
            <person name="Qiu Z."/>
            <person name="Liu S."/>
            <person name="Yang H."/>
        </authorList>
    </citation>
    <scope>NUCLEOTIDE SEQUENCE [LARGE SCALE GENOMIC DNA]</scope>
    <source>
        <strain evidence="7 8">TSB47</strain>
    </source>
</reference>
<comment type="subcellular location">
    <subcellularLocation>
        <location evidence="1">Membrane</location>
        <topology evidence="1">Multi-pass membrane protein</topology>
    </subcellularLocation>
</comment>
<keyword evidence="4 5" id="KW-0472">Membrane</keyword>
<dbReference type="RefSeq" id="WP_084441795.1">
    <property type="nucleotide sequence ID" value="NZ_CP109796.1"/>
</dbReference>
<dbReference type="InterPro" id="IPR051533">
    <property type="entry name" value="WaaL-like"/>
</dbReference>
<keyword evidence="8" id="KW-1185">Reference proteome</keyword>
<feature type="transmembrane region" description="Helical" evidence="5">
    <location>
        <begin position="23"/>
        <end position="41"/>
    </location>
</feature>
<evidence type="ECO:0000259" key="6">
    <source>
        <dbReference type="Pfam" id="PF04932"/>
    </source>
</evidence>
<evidence type="ECO:0000256" key="4">
    <source>
        <dbReference type="ARBA" id="ARBA00023136"/>
    </source>
</evidence>
<feature type="transmembrane region" description="Helical" evidence="5">
    <location>
        <begin position="195"/>
        <end position="214"/>
    </location>
</feature>
<dbReference type="EMBL" id="LRRQ01000016">
    <property type="protein sequence ID" value="OAM91700.1"/>
    <property type="molecule type" value="Genomic_DNA"/>
</dbReference>
<feature type="transmembrane region" description="Helical" evidence="5">
    <location>
        <begin position="275"/>
        <end position="295"/>
    </location>
</feature>
<protein>
    <recommendedName>
        <fullName evidence="6">O-antigen ligase-related domain-containing protein</fullName>
    </recommendedName>
</protein>
<keyword evidence="2 5" id="KW-0812">Transmembrane</keyword>
<evidence type="ECO:0000256" key="3">
    <source>
        <dbReference type="ARBA" id="ARBA00022989"/>
    </source>
</evidence>
<gene>
    <name evidence="7" type="ORF">AW736_01865</name>
</gene>
<evidence type="ECO:0000256" key="1">
    <source>
        <dbReference type="ARBA" id="ARBA00004141"/>
    </source>
</evidence>
<feature type="transmembrane region" description="Helical" evidence="5">
    <location>
        <begin position="105"/>
        <end position="123"/>
    </location>
</feature>
<evidence type="ECO:0000256" key="5">
    <source>
        <dbReference type="SAM" id="Phobius"/>
    </source>
</evidence>
<evidence type="ECO:0000256" key="2">
    <source>
        <dbReference type="ARBA" id="ARBA00022692"/>
    </source>
</evidence>
<dbReference type="STRING" id="1184151.AW736_01865"/>
<feature type="transmembrane region" description="Helical" evidence="5">
    <location>
        <begin position="246"/>
        <end position="263"/>
    </location>
</feature>
<name>A0A178IP76_9BACT</name>
<comment type="caution">
    <text evidence="7">The sequence shown here is derived from an EMBL/GenBank/DDBJ whole genome shotgun (WGS) entry which is preliminary data.</text>
</comment>
<dbReference type="GO" id="GO:0016020">
    <property type="term" value="C:membrane"/>
    <property type="evidence" value="ECO:0007669"/>
    <property type="project" value="UniProtKB-SubCell"/>
</dbReference>
<keyword evidence="3 5" id="KW-1133">Transmembrane helix</keyword>
<feature type="transmembrane region" description="Helical" evidence="5">
    <location>
        <begin position="75"/>
        <end position="93"/>
    </location>
</feature>
<proteinExistence type="predicted"/>
<dbReference type="AlphaFoldDB" id="A0A178IP76"/>
<dbReference type="OrthoDB" id="8576060at2"/>
<dbReference type="Pfam" id="PF04932">
    <property type="entry name" value="Wzy_C"/>
    <property type="match status" value="1"/>
</dbReference>
<dbReference type="InterPro" id="IPR007016">
    <property type="entry name" value="O-antigen_ligase-rel_domated"/>
</dbReference>
<sequence>MSPTYFFNGNLRWGLFWENPNCAAAFLACALGWIWWLEFFVQGKVTGRARTGIGIALLLVELTAWFLLAKTYSRGGLVAAVSTLLFFFVLHGSTGMGLTRIVRHIAFRLTAITILCLSAGFAGRMSPGYIARDDSVLNRMELWQGALAMVGDSPFRGWGNGFSGMAYSNWYQPLDATARPTGMVNSYLEVAVEHGIHTLFIIILCLFVLFSIVAGRRDKNWIKAAGACLAAWCVSNIWSSQWKECTLWILPGISILCILAAGWRMRESMGKMAVISLGGSLLVTALLLGLGRVLANKRAFRAVPLSQSDIVAVSTRSARMQAGPPGCELWIDGAVFGNYWGKTLRSIFRDAPVENLIVYAPWTGREKRMGDSPRISIYSGFQAELIGDKKISVRKTVILHPMSYPPDSGMEAIKYPSATVCLPQIDASSYGLPWRHWATETGASLVYSPQGGVMVQPDADPKYWLSLFYDE</sequence>
<feature type="domain" description="O-antigen ligase-related" evidence="6">
    <location>
        <begin position="62"/>
        <end position="202"/>
    </location>
</feature>